<dbReference type="Pfam" id="PF02563">
    <property type="entry name" value="Poly_export"/>
    <property type="match status" value="1"/>
</dbReference>
<name>A0A840AGD6_9PROT</name>
<dbReference type="GO" id="GO:0015159">
    <property type="term" value="F:polysaccharide transmembrane transporter activity"/>
    <property type="evidence" value="ECO:0007669"/>
    <property type="project" value="InterPro"/>
</dbReference>
<protein>
    <submittedName>
        <fullName evidence="4">Protein involved in polysaccharide export with SLBB domain</fullName>
    </submittedName>
</protein>
<keyword evidence="5" id="KW-1185">Reference proteome</keyword>
<evidence type="ECO:0000313" key="4">
    <source>
        <dbReference type="EMBL" id="MBB3900087.1"/>
    </source>
</evidence>
<organism evidence="4 5">
    <name type="scientific">Roseococcus suduntuyensis</name>
    <dbReference type="NCBI Taxonomy" id="455361"/>
    <lineage>
        <taxon>Bacteria</taxon>
        <taxon>Pseudomonadati</taxon>
        <taxon>Pseudomonadota</taxon>
        <taxon>Alphaproteobacteria</taxon>
        <taxon>Acetobacterales</taxon>
        <taxon>Roseomonadaceae</taxon>
        <taxon>Roseococcus</taxon>
    </lineage>
</organism>
<dbReference type="EMBL" id="JACIDJ010000008">
    <property type="protein sequence ID" value="MBB3900087.1"/>
    <property type="molecule type" value="Genomic_DNA"/>
</dbReference>
<dbReference type="PANTHER" id="PTHR33619:SF3">
    <property type="entry name" value="POLYSACCHARIDE EXPORT PROTEIN GFCE-RELATED"/>
    <property type="match status" value="1"/>
</dbReference>
<dbReference type="Gene3D" id="3.10.560.10">
    <property type="entry name" value="Outer membrane lipoprotein wza domain like"/>
    <property type="match status" value="1"/>
</dbReference>
<reference evidence="4 5" key="1">
    <citation type="submission" date="2020-08" db="EMBL/GenBank/DDBJ databases">
        <title>Genomic Encyclopedia of Type Strains, Phase IV (KMG-IV): sequencing the most valuable type-strain genomes for metagenomic binning, comparative biology and taxonomic classification.</title>
        <authorList>
            <person name="Goeker M."/>
        </authorList>
    </citation>
    <scope>NUCLEOTIDE SEQUENCE [LARGE SCALE GENOMIC DNA]</scope>
    <source>
        <strain evidence="4 5">DSM 19979</strain>
    </source>
</reference>
<sequence length="233" mass="25269">MRRALLLLPLLAACTGQEIRVQQQRPEGFTAWTDAPPVYRFGPGDRLNVRFRLTPELNEVALVGPDGTIALRAAGRVRVGGLSPAEAEAAIAEASRRLLLNPEVSVAFDETAANQVFVGGMVERSGAFPLVGRRGVLEAIMLAGGFTPEARMNEVVLIRRDPENRPMLRTVNLQGFAARAEADVPLFPGDIVFVPRSRIAEVANFVDQAINRTLPFSRGFSYTINRGATAGTF</sequence>
<dbReference type="InterPro" id="IPR019554">
    <property type="entry name" value="Soluble_ligand-bd"/>
</dbReference>
<dbReference type="Proteomes" id="UP000553193">
    <property type="component" value="Unassembled WGS sequence"/>
</dbReference>
<dbReference type="AlphaFoldDB" id="A0A840AGD6"/>
<dbReference type="RefSeq" id="WP_184386322.1">
    <property type="nucleotide sequence ID" value="NZ_JACIDJ010000008.1"/>
</dbReference>
<feature type="domain" description="Soluble ligand binding" evidence="3">
    <location>
        <begin position="116"/>
        <end position="167"/>
    </location>
</feature>
<feature type="domain" description="Polysaccharide export protein N-terminal" evidence="2">
    <location>
        <begin position="35"/>
        <end position="107"/>
    </location>
</feature>
<keyword evidence="1" id="KW-0732">Signal</keyword>
<evidence type="ECO:0000256" key="1">
    <source>
        <dbReference type="ARBA" id="ARBA00022729"/>
    </source>
</evidence>
<evidence type="ECO:0000313" key="5">
    <source>
        <dbReference type="Proteomes" id="UP000553193"/>
    </source>
</evidence>
<evidence type="ECO:0000259" key="2">
    <source>
        <dbReference type="Pfam" id="PF02563"/>
    </source>
</evidence>
<dbReference type="PANTHER" id="PTHR33619">
    <property type="entry name" value="POLYSACCHARIDE EXPORT PROTEIN GFCE-RELATED"/>
    <property type="match status" value="1"/>
</dbReference>
<accession>A0A840AGD6</accession>
<dbReference type="InterPro" id="IPR003715">
    <property type="entry name" value="Poly_export_N"/>
</dbReference>
<dbReference type="Pfam" id="PF10531">
    <property type="entry name" value="SLBB"/>
    <property type="match status" value="1"/>
</dbReference>
<comment type="caution">
    <text evidence="4">The sequence shown here is derived from an EMBL/GenBank/DDBJ whole genome shotgun (WGS) entry which is preliminary data.</text>
</comment>
<dbReference type="Gene3D" id="3.30.1950.10">
    <property type="entry name" value="wza like domain"/>
    <property type="match status" value="1"/>
</dbReference>
<gene>
    <name evidence="4" type="ORF">GGQ83_003557</name>
</gene>
<dbReference type="InterPro" id="IPR049712">
    <property type="entry name" value="Poly_export"/>
</dbReference>
<evidence type="ECO:0000259" key="3">
    <source>
        <dbReference type="Pfam" id="PF10531"/>
    </source>
</evidence>
<proteinExistence type="predicted"/>